<dbReference type="AlphaFoldDB" id="A0A951UA07"/>
<evidence type="ECO:0000313" key="1">
    <source>
        <dbReference type="EMBL" id="MBW4545490.1"/>
    </source>
</evidence>
<name>A0A951UA07_9CYAN</name>
<organism evidence="1 2">
    <name type="scientific">Symplocastrum torsivum CPER-KK1</name>
    <dbReference type="NCBI Taxonomy" id="450513"/>
    <lineage>
        <taxon>Bacteria</taxon>
        <taxon>Bacillati</taxon>
        <taxon>Cyanobacteriota</taxon>
        <taxon>Cyanophyceae</taxon>
        <taxon>Oscillatoriophycideae</taxon>
        <taxon>Oscillatoriales</taxon>
        <taxon>Microcoleaceae</taxon>
        <taxon>Symplocastrum</taxon>
    </lineage>
</organism>
<dbReference type="EMBL" id="JAHHIF010000015">
    <property type="protein sequence ID" value="MBW4545490.1"/>
    <property type="molecule type" value="Genomic_DNA"/>
</dbReference>
<gene>
    <name evidence="1" type="ORF">KME25_13740</name>
</gene>
<proteinExistence type="predicted"/>
<dbReference type="NCBIfam" id="TIGR02574">
    <property type="entry name" value="stabl_TIGR02574"/>
    <property type="match status" value="1"/>
</dbReference>
<dbReference type="Proteomes" id="UP000753908">
    <property type="component" value="Unassembled WGS sequence"/>
</dbReference>
<dbReference type="InterPro" id="IPR013406">
    <property type="entry name" value="CHP02574_addiction_mod"/>
</dbReference>
<dbReference type="Pfam" id="PF09720">
    <property type="entry name" value="Unstab_antitox"/>
    <property type="match status" value="1"/>
</dbReference>
<reference evidence="1" key="1">
    <citation type="submission" date="2021-05" db="EMBL/GenBank/DDBJ databases">
        <authorList>
            <person name="Pietrasiak N."/>
            <person name="Ward R."/>
            <person name="Stajich J.E."/>
            <person name="Kurbessoian T."/>
        </authorList>
    </citation>
    <scope>NUCLEOTIDE SEQUENCE</scope>
    <source>
        <strain evidence="1">CPER-KK1</strain>
    </source>
</reference>
<evidence type="ECO:0000313" key="2">
    <source>
        <dbReference type="Proteomes" id="UP000753908"/>
    </source>
</evidence>
<protein>
    <submittedName>
        <fullName evidence="1">Addiction module protein</fullName>
    </submittedName>
</protein>
<comment type="caution">
    <text evidence="1">The sequence shown here is derived from an EMBL/GenBank/DDBJ whole genome shotgun (WGS) entry which is preliminary data.</text>
</comment>
<accession>A0A951UA07</accession>
<sequence length="75" mass="8699">MNAEFAQVFELTLSEKLQLLEDLWDSIALVPDQIPVLDWQKEELARRKAIYLQNSDSGSSWEAVKERIRSRQHGA</sequence>
<reference evidence="1" key="2">
    <citation type="journal article" date="2022" name="Microbiol. Resour. Announc.">
        <title>Metagenome Sequencing to Explore Phylogenomics of Terrestrial Cyanobacteria.</title>
        <authorList>
            <person name="Ward R.D."/>
            <person name="Stajich J.E."/>
            <person name="Johansen J.R."/>
            <person name="Huntemann M."/>
            <person name="Clum A."/>
            <person name="Foster B."/>
            <person name="Foster B."/>
            <person name="Roux S."/>
            <person name="Palaniappan K."/>
            <person name="Varghese N."/>
            <person name="Mukherjee S."/>
            <person name="Reddy T.B.K."/>
            <person name="Daum C."/>
            <person name="Copeland A."/>
            <person name="Chen I.A."/>
            <person name="Ivanova N.N."/>
            <person name="Kyrpides N.C."/>
            <person name="Shapiro N."/>
            <person name="Eloe-Fadrosh E.A."/>
            <person name="Pietrasiak N."/>
        </authorList>
    </citation>
    <scope>NUCLEOTIDE SEQUENCE</scope>
    <source>
        <strain evidence="1">CPER-KK1</strain>
    </source>
</reference>